<protein>
    <recommendedName>
        <fullName evidence="2">Glyoxalase-like domain-containing protein</fullName>
    </recommendedName>
</protein>
<comment type="caution">
    <text evidence="3">The sequence shown here is derived from an EMBL/GenBank/DDBJ whole genome shotgun (WGS) entry which is preliminary data.</text>
</comment>
<organism evidence="3 4">
    <name type="scientific">Mycolicibacterium arenosum</name>
    <dbReference type="NCBI Taxonomy" id="2952157"/>
    <lineage>
        <taxon>Bacteria</taxon>
        <taxon>Bacillati</taxon>
        <taxon>Actinomycetota</taxon>
        <taxon>Actinomycetes</taxon>
        <taxon>Mycobacteriales</taxon>
        <taxon>Mycobacteriaceae</taxon>
        <taxon>Mycolicibacterium</taxon>
    </lineage>
</organism>
<keyword evidence="4" id="KW-1185">Reference proteome</keyword>
<dbReference type="Gene3D" id="3.10.180.10">
    <property type="entry name" value="2,3-Dihydroxybiphenyl 1,2-Dioxygenase, domain 1"/>
    <property type="match status" value="1"/>
</dbReference>
<accession>A0ABT1LXL3</accession>
<feature type="compositionally biased region" description="Low complexity" evidence="1">
    <location>
        <begin position="23"/>
        <end position="39"/>
    </location>
</feature>
<gene>
    <name evidence="3" type="ORF">NM203_05490</name>
</gene>
<dbReference type="Proteomes" id="UP001651690">
    <property type="component" value="Unassembled WGS sequence"/>
</dbReference>
<dbReference type="Pfam" id="PF18029">
    <property type="entry name" value="Glyoxalase_6"/>
    <property type="match status" value="1"/>
</dbReference>
<evidence type="ECO:0000313" key="4">
    <source>
        <dbReference type="Proteomes" id="UP001651690"/>
    </source>
</evidence>
<dbReference type="InterPro" id="IPR029068">
    <property type="entry name" value="Glyas_Bleomycin-R_OHBP_Dase"/>
</dbReference>
<reference evidence="3 4" key="1">
    <citation type="submission" date="2022-06" db="EMBL/GenBank/DDBJ databases">
        <title>Mycolicibacterium sp. CAU 1645 isolated from seawater.</title>
        <authorList>
            <person name="Kim W."/>
        </authorList>
    </citation>
    <scope>NUCLEOTIDE SEQUENCE [LARGE SCALE GENOMIC DNA]</scope>
    <source>
        <strain evidence="3 4">CAU 1645</strain>
    </source>
</reference>
<dbReference type="SUPFAM" id="SSF54593">
    <property type="entry name" value="Glyoxalase/Bleomycin resistance protein/Dihydroxybiphenyl dioxygenase"/>
    <property type="match status" value="1"/>
</dbReference>
<proteinExistence type="predicted"/>
<dbReference type="InterPro" id="IPR041581">
    <property type="entry name" value="Glyoxalase_6"/>
</dbReference>
<evidence type="ECO:0000256" key="1">
    <source>
        <dbReference type="SAM" id="MobiDB-lite"/>
    </source>
</evidence>
<dbReference type="RefSeq" id="WP_255058689.1">
    <property type="nucleotide sequence ID" value="NZ_JANDBD010000002.1"/>
</dbReference>
<sequence length="194" mass="20811">MRPPQRSKAPAARSRWHPSTPVPAGAARCASTRAAPRSACGRRAPGRAPSGSTCTARGTSAICTPPTRTPRRRSTEVFGWEVDDVGFATLIRRPGYGDHLAATVNPDIRKIQADVMVPPGFEDAVAWMALEQQGHPEHWQVSFAVDDRDAAAASAENLGATVLSSEDEVWTRTATVRDPQGAVFVLSQFTPPTK</sequence>
<feature type="domain" description="Glyoxalase-like" evidence="2">
    <location>
        <begin position="79"/>
        <end position="186"/>
    </location>
</feature>
<feature type="region of interest" description="Disordered" evidence="1">
    <location>
        <begin position="1"/>
        <end position="71"/>
    </location>
</feature>
<dbReference type="EMBL" id="JANDBD010000002">
    <property type="protein sequence ID" value="MCP9271633.1"/>
    <property type="molecule type" value="Genomic_DNA"/>
</dbReference>
<feature type="compositionally biased region" description="Polar residues" evidence="1">
    <location>
        <begin position="50"/>
        <end position="62"/>
    </location>
</feature>
<evidence type="ECO:0000259" key="2">
    <source>
        <dbReference type="Pfam" id="PF18029"/>
    </source>
</evidence>
<evidence type="ECO:0000313" key="3">
    <source>
        <dbReference type="EMBL" id="MCP9271633.1"/>
    </source>
</evidence>
<name>A0ABT1LXL3_9MYCO</name>